<dbReference type="OrthoDB" id="186585at2"/>
<dbReference type="PANTHER" id="PTHR34294:SF1">
    <property type="entry name" value="TRANSCRIPTIONAL REGULATOR LSRR"/>
    <property type="match status" value="1"/>
</dbReference>
<evidence type="ECO:0000313" key="6">
    <source>
        <dbReference type="EMBL" id="RRC96047.1"/>
    </source>
</evidence>
<dbReference type="InterPro" id="IPR051054">
    <property type="entry name" value="SorC_transcr_regulators"/>
</dbReference>
<keyword evidence="2" id="KW-0805">Transcription regulation</keyword>
<name>A0A3P1SGC3_9ACTO</name>
<dbReference type="GO" id="GO:0003677">
    <property type="term" value="F:DNA binding"/>
    <property type="evidence" value="ECO:0007669"/>
    <property type="project" value="UniProtKB-KW"/>
</dbReference>
<proteinExistence type="inferred from homology"/>
<evidence type="ECO:0000256" key="4">
    <source>
        <dbReference type="ARBA" id="ARBA00023163"/>
    </source>
</evidence>
<feature type="domain" description="Sugar-binding" evidence="5">
    <location>
        <begin position="51"/>
        <end position="299"/>
    </location>
</feature>
<keyword evidence="3" id="KW-0238">DNA-binding</keyword>
<comment type="caution">
    <text evidence="6">The sequence shown here is derived from an EMBL/GenBank/DDBJ whole genome shotgun (WGS) entry which is preliminary data.</text>
</comment>
<protein>
    <submittedName>
        <fullName evidence="6">Transcriptional regulator</fullName>
    </submittedName>
</protein>
<keyword evidence="7" id="KW-1185">Reference proteome</keyword>
<sequence length="320" mass="34295">MYYLQGHTMENIAHHLGISRSSISRLLAHARETGLVRISVAAAPGTRGTLAGQISEIFGVRTSVVPVREVDTEVNRLHNVALVAAERLVELMEPGATLGVAWGNTTSEVTRNLPRVHFPGSTVVQLNGAVNAAKSGLPYADSIMSQAAQAFGSRTVQFPVPAFFDYPDTRDAMWRERSIRSVLDTIDRADVALFGVGSLTGTLPSHVYSSGYLDPQEIAEAQADGVVGDVCTVLIREDGTTDLPLNKRASGPTPETLQKIPRRLLVVSGTGKALPLLGALRAKVATDLVLDDAAARALMDLVRQRAHHAKAQQARSRIAK</sequence>
<dbReference type="AlphaFoldDB" id="A0A3P1SGC3"/>
<keyword evidence="4" id="KW-0804">Transcription</keyword>
<dbReference type="Proteomes" id="UP000280444">
    <property type="component" value="Unassembled WGS sequence"/>
</dbReference>
<accession>A0A3P1SGC3</accession>
<dbReference type="Pfam" id="PF04198">
    <property type="entry name" value="Sugar-bind"/>
    <property type="match status" value="1"/>
</dbReference>
<dbReference type="PANTHER" id="PTHR34294">
    <property type="entry name" value="TRANSCRIPTIONAL REGULATOR-RELATED"/>
    <property type="match status" value="1"/>
</dbReference>
<evidence type="ECO:0000259" key="5">
    <source>
        <dbReference type="Pfam" id="PF04198"/>
    </source>
</evidence>
<dbReference type="Gene3D" id="3.40.50.1360">
    <property type="match status" value="1"/>
</dbReference>
<organism evidence="6 7">
    <name type="scientific">Schaalia canis</name>
    <dbReference type="NCBI Taxonomy" id="100469"/>
    <lineage>
        <taxon>Bacteria</taxon>
        <taxon>Bacillati</taxon>
        <taxon>Actinomycetota</taxon>
        <taxon>Actinomycetes</taxon>
        <taxon>Actinomycetales</taxon>
        <taxon>Actinomycetaceae</taxon>
        <taxon>Schaalia</taxon>
    </lineage>
</organism>
<dbReference type="Gene3D" id="1.10.10.60">
    <property type="entry name" value="Homeodomain-like"/>
    <property type="match status" value="1"/>
</dbReference>
<dbReference type="SUPFAM" id="SSF100950">
    <property type="entry name" value="NagB/RpiA/CoA transferase-like"/>
    <property type="match status" value="1"/>
</dbReference>
<dbReference type="InterPro" id="IPR037171">
    <property type="entry name" value="NagB/RpiA_transferase-like"/>
</dbReference>
<dbReference type="GO" id="GO:0030246">
    <property type="term" value="F:carbohydrate binding"/>
    <property type="evidence" value="ECO:0007669"/>
    <property type="project" value="InterPro"/>
</dbReference>
<dbReference type="InterPro" id="IPR007324">
    <property type="entry name" value="Sugar-bd_dom_put"/>
</dbReference>
<evidence type="ECO:0000256" key="1">
    <source>
        <dbReference type="ARBA" id="ARBA00010466"/>
    </source>
</evidence>
<evidence type="ECO:0000313" key="7">
    <source>
        <dbReference type="Proteomes" id="UP000280444"/>
    </source>
</evidence>
<evidence type="ECO:0000256" key="3">
    <source>
        <dbReference type="ARBA" id="ARBA00023125"/>
    </source>
</evidence>
<evidence type="ECO:0000256" key="2">
    <source>
        <dbReference type="ARBA" id="ARBA00023015"/>
    </source>
</evidence>
<reference evidence="6 7" key="1">
    <citation type="submission" date="2018-11" db="EMBL/GenBank/DDBJ databases">
        <title>Genomes From Bacteria Associated with the Canine Oral Cavity: a Test Case for Automated Genome-Based Taxonomic Assignment.</title>
        <authorList>
            <person name="Coil D.A."/>
            <person name="Jospin G."/>
            <person name="Darling A.E."/>
            <person name="Wallis C."/>
            <person name="Davis I.J."/>
            <person name="Harris S."/>
            <person name="Eisen J.A."/>
            <person name="Holcombe L.J."/>
            <person name="O'Flynn C."/>
        </authorList>
    </citation>
    <scope>NUCLEOTIDE SEQUENCE [LARGE SCALE GENOMIC DNA]</scope>
    <source>
        <strain evidence="6 7">OH770</strain>
    </source>
</reference>
<gene>
    <name evidence="6" type="ORF">EII11_03325</name>
</gene>
<dbReference type="EMBL" id="RQZF01000002">
    <property type="protein sequence ID" value="RRC96047.1"/>
    <property type="molecule type" value="Genomic_DNA"/>
</dbReference>
<comment type="similarity">
    <text evidence="1">Belongs to the SorC transcriptional regulatory family.</text>
</comment>